<protein>
    <recommendedName>
        <fullName evidence="2">DUF6273 domain-containing protein</fullName>
    </recommendedName>
</protein>
<comment type="caution">
    <text evidence="3">The sequence shown here is derived from an EMBL/GenBank/DDBJ whole genome shotgun (WGS) entry which is preliminary data.</text>
</comment>
<sequence>MKRKIVTKKGIAHTLSLAMLTTTILGGSVLGMAGAQEVQAAAPSAEIKKGDHVSMGVADDSYVGTPSWIVLDTADTDGDGAADKAYLLSEYLWKDKEGSDTLIFNQMGKGNKWDSSNVKTWCENFYKNVLKESDLVKETDISDVAYKDGAYKEGESKANKVFFLSAEEADNAEYFKDNAARMAYFPGEKYANAWWTRSTAKMVNRVGSVSESGTLGNANIMDNTKWARPAFYMDLTKDICISKSDNEDVTTWSINVEDTGHKYGEPEYSWSEDNSSCEAYTICENCGNRINEKGTVTSEVTKEATEQEEGNTAYTATFTNDKFQTQVKNVPIEKLPAKPEPTPEPKPEPKPEKKIVAGAKYTIAGSVYKVLSPKAKTVSVVKAKNIKSYTISSTIKIAGKTFKVTQVEAKSLKGAKIAKVTVGKNVKTLKKNAFAGSKATKVVLKTKSLKKSQIKDCMKSSKVKTVYVKVGTKEQNKKMVKSYKKIFKKSVVGKSVTIK</sequence>
<feature type="compositionally biased region" description="Basic and acidic residues" evidence="1">
    <location>
        <begin position="335"/>
        <end position="353"/>
    </location>
</feature>
<proteinExistence type="predicted"/>
<dbReference type="Gene3D" id="3.80.10.10">
    <property type="entry name" value="Ribonuclease Inhibitor"/>
    <property type="match status" value="1"/>
</dbReference>
<evidence type="ECO:0000259" key="2">
    <source>
        <dbReference type="Pfam" id="PF19789"/>
    </source>
</evidence>
<evidence type="ECO:0000313" key="4">
    <source>
        <dbReference type="Proteomes" id="UP000647235"/>
    </source>
</evidence>
<evidence type="ECO:0000313" key="3">
    <source>
        <dbReference type="EMBL" id="MBC5664462.1"/>
    </source>
</evidence>
<feature type="domain" description="DUF6273" evidence="2">
    <location>
        <begin position="105"/>
        <end position="234"/>
    </location>
</feature>
<reference evidence="3 4" key="1">
    <citation type="submission" date="2020-08" db="EMBL/GenBank/DDBJ databases">
        <title>Genome public.</title>
        <authorList>
            <person name="Liu C."/>
            <person name="Sun Q."/>
        </authorList>
    </citation>
    <scope>NUCLEOTIDE SEQUENCE [LARGE SCALE GENOMIC DNA]</scope>
    <source>
        <strain evidence="3 4">NSJ-36</strain>
    </source>
</reference>
<dbReference type="InterPro" id="IPR032675">
    <property type="entry name" value="LRR_dom_sf"/>
</dbReference>
<dbReference type="EMBL" id="JACOOY010000004">
    <property type="protein sequence ID" value="MBC5664462.1"/>
    <property type="molecule type" value="Genomic_DNA"/>
</dbReference>
<dbReference type="Pfam" id="PF19789">
    <property type="entry name" value="DUF6273"/>
    <property type="match status" value="1"/>
</dbReference>
<keyword evidence="4" id="KW-1185">Reference proteome</keyword>
<evidence type="ECO:0000256" key="1">
    <source>
        <dbReference type="SAM" id="MobiDB-lite"/>
    </source>
</evidence>
<name>A0ABR7ESY5_9FIRM</name>
<feature type="region of interest" description="Disordered" evidence="1">
    <location>
        <begin position="332"/>
        <end position="353"/>
    </location>
</feature>
<dbReference type="Proteomes" id="UP000647235">
    <property type="component" value="Unassembled WGS sequence"/>
</dbReference>
<dbReference type="RefSeq" id="WP_186855475.1">
    <property type="nucleotide sequence ID" value="NZ_JACOOY010000004.1"/>
</dbReference>
<gene>
    <name evidence="3" type="ORF">H8S07_04065</name>
</gene>
<accession>A0ABR7ESY5</accession>
<dbReference type="InterPro" id="IPR046240">
    <property type="entry name" value="DUF6273"/>
</dbReference>
<organism evidence="3 4">
    <name type="scientific">Dorea hominis</name>
    <dbReference type="NCBI Taxonomy" id="2763040"/>
    <lineage>
        <taxon>Bacteria</taxon>
        <taxon>Bacillati</taxon>
        <taxon>Bacillota</taxon>
        <taxon>Clostridia</taxon>
        <taxon>Lachnospirales</taxon>
        <taxon>Lachnospiraceae</taxon>
        <taxon>Dorea</taxon>
    </lineage>
</organism>